<dbReference type="Proteomes" id="UP001217325">
    <property type="component" value="Unassembled WGS sequence"/>
</dbReference>
<dbReference type="InterPro" id="IPR003018">
    <property type="entry name" value="GAF"/>
</dbReference>
<comment type="caution">
    <text evidence="4">The sequence shown here is derived from an EMBL/GenBank/DDBJ whole genome shotgun (WGS) entry which is preliminary data.</text>
</comment>
<dbReference type="Gene3D" id="3.30.450.40">
    <property type="match status" value="1"/>
</dbReference>
<dbReference type="RefSeq" id="WP_275232993.1">
    <property type="nucleotide sequence ID" value="NZ_JARDXE010000031.1"/>
</dbReference>
<dbReference type="PIRSF" id="PIRSF036625">
    <property type="entry name" value="GAF_ANTAR"/>
    <property type="match status" value="1"/>
</dbReference>
<keyword evidence="2" id="KW-0804">Transcription</keyword>
<accession>A0AAW6LT42</accession>
<reference evidence="4" key="1">
    <citation type="submission" date="2023-02" db="EMBL/GenBank/DDBJ databases">
        <title>A novel hydrolase synthesized by Rhodococcus erythropolis HQ is responsible for the detoxification of Zearalenone.</title>
        <authorList>
            <person name="Hu J."/>
            <person name="Xu J."/>
        </authorList>
    </citation>
    <scope>NUCLEOTIDE SEQUENCE</scope>
    <source>
        <strain evidence="4">HQ</strain>
    </source>
</reference>
<feature type="domain" description="ANTAR" evidence="3">
    <location>
        <begin position="191"/>
        <end position="252"/>
    </location>
</feature>
<proteinExistence type="predicted"/>
<dbReference type="SUPFAM" id="SSF55781">
    <property type="entry name" value="GAF domain-like"/>
    <property type="match status" value="1"/>
</dbReference>
<name>A0AAW6LT42_RHOSG</name>
<evidence type="ECO:0000256" key="2">
    <source>
        <dbReference type="ARBA" id="ARBA00023163"/>
    </source>
</evidence>
<dbReference type="EMBL" id="JARDXE010000031">
    <property type="protein sequence ID" value="MDE8649704.1"/>
    <property type="molecule type" value="Genomic_DNA"/>
</dbReference>
<dbReference type="Gene3D" id="1.10.10.10">
    <property type="entry name" value="Winged helix-like DNA-binding domain superfamily/Winged helix DNA-binding domain"/>
    <property type="match status" value="1"/>
</dbReference>
<protein>
    <submittedName>
        <fullName evidence="4">GAF and ANTAR domain-containing protein</fullName>
    </submittedName>
</protein>
<dbReference type="InterPro" id="IPR005561">
    <property type="entry name" value="ANTAR"/>
</dbReference>
<evidence type="ECO:0000259" key="3">
    <source>
        <dbReference type="PROSITE" id="PS50921"/>
    </source>
</evidence>
<dbReference type="Pfam" id="PF03861">
    <property type="entry name" value="ANTAR"/>
    <property type="match status" value="1"/>
</dbReference>
<dbReference type="PROSITE" id="PS50921">
    <property type="entry name" value="ANTAR"/>
    <property type="match status" value="1"/>
</dbReference>
<dbReference type="InterPro" id="IPR036388">
    <property type="entry name" value="WH-like_DNA-bd_sf"/>
</dbReference>
<evidence type="ECO:0000313" key="4">
    <source>
        <dbReference type="EMBL" id="MDE8649704.1"/>
    </source>
</evidence>
<dbReference type="SMART" id="SM00065">
    <property type="entry name" value="GAF"/>
    <property type="match status" value="1"/>
</dbReference>
<evidence type="ECO:0000256" key="1">
    <source>
        <dbReference type="ARBA" id="ARBA00023015"/>
    </source>
</evidence>
<dbReference type="Pfam" id="PF13185">
    <property type="entry name" value="GAF_2"/>
    <property type="match status" value="1"/>
</dbReference>
<keyword evidence="1" id="KW-0805">Transcription regulation</keyword>
<gene>
    <name evidence="4" type="ORF">PXH69_32535</name>
</gene>
<dbReference type="InterPro" id="IPR029016">
    <property type="entry name" value="GAF-like_dom_sf"/>
</dbReference>
<dbReference type="InterPro" id="IPR012074">
    <property type="entry name" value="GAF_ANTAR"/>
</dbReference>
<sequence>MTRDELCMALGAPAPHVDVITAHQYDSDEIAVAVERFGALLRTSMPLPVLLQSVCAQVVATIPTAGMAGVTILSPHDRTPETVACTDERALDVDVDQYRANEGPCLEAARTRQVVRVRIEDAARRWPEFAKNVAEIGVASYLSAPLTTDDDHVGALNLYSYDDHGFSEIDEVLVQVFVAAVEGAVWNARRAEQWRAEVAGLREAMKTRASIEQAKGMLMVLHGISAERAFEVLVEQSQTRNIRVAAIAAEVVETLTKQ</sequence>
<organism evidence="4 5">
    <name type="scientific">Rhodococcus qingshengii</name>
    <dbReference type="NCBI Taxonomy" id="334542"/>
    <lineage>
        <taxon>Bacteria</taxon>
        <taxon>Bacillati</taxon>
        <taxon>Actinomycetota</taxon>
        <taxon>Actinomycetes</taxon>
        <taxon>Mycobacteriales</taxon>
        <taxon>Nocardiaceae</taxon>
        <taxon>Rhodococcus</taxon>
        <taxon>Rhodococcus erythropolis group</taxon>
    </lineage>
</organism>
<dbReference type="SMART" id="SM01012">
    <property type="entry name" value="ANTAR"/>
    <property type="match status" value="1"/>
</dbReference>
<dbReference type="GO" id="GO:0003723">
    <property type="term" value="F:RNA binding"/>
    <property type="evidence" value="ECO:0007669"/>
    <property type="project" value="InterPro"/>
</dbReference>
<dbReference type="AlphaFoldDB" id="A0AAW6LT42"/>
<evidence type="ECO:0000313" key="5">
    <source>
        <dbReference type="Proteomes" id="UP001217325"/>
    </source>
</evidence>